<dbReference type="Pfam" id="PF12889">
    <property type="entry name" value="DUF3829"/>
    <property type="match status" value="1"/>
</dbReference>
<sequence length="386" mass="42575">MNKLTITKRLLLASLIAGLLAGCDDKDAATSGSQPPKVVESVPSTPAEPKVVESVPASATQQSTSVDQTAQEAEKGNLWLDVFNNKSSIDVKGADGKRIGGLIAFNNLSRIPDAVEKYMELTEKNGKFSLKKIRAKENTLDPFFTMRAFSPLGKVSSTELENYKKAGEAIKNMKPAMPEIDEAGLIYISSVIAMSKATDTLIDYYKTSEEFKLDDFKKAPELHKTMAEAYKNYEAAKDAARVAHNNLYEQLHAKELASLKAKGFDTMVVIYTSIDDVSAIFDGLVNDYNKNGNLKKSDKAAYEAKAKLIETALDELKKAQENPATLIKESLKESKLSRYIEALNAFNISAKVAVRDMGKNKDENLLNDLQNKQLRVIERYNDIVQG</sequence>
<dbReference type="Proteomes" id="UP000226420">
    <property type="component" value="Unassembled WGS sequence"/>
</dbReference>
<evidence type="ECO:0000256" key="2">
    <source>
        <dbReference type="SAM" id="SignalP"/>
    </source>
</evidence>
<feature type="chain" id="PRO_5042464528" description="DUF3829 domain-containing protein" evidence="2">
    <location>
        <begin position="22"/>
        <end position="386"/>
    </location>
</feature>
<protein>
    <recommendedName>
        <fullName evidence="5">DUF3829 domain-containing protein</fullName>
    </recommendedName>
</protein>
<dbReference type="PROSITE" id="PS51257">
    <property type="entry name" value="PROKAR_LIPOPROTEIN"/>
    <property type="match status" value="1"/>
</dbReference>
<comment type="caution">
    <text evidence="3">The sequence shown here is derived from an EMBL/GenBank/DDBJ whole genome shotgun (WGS) entry which is preliminary data.</text>
</comment>
<dbReference type="AlphaFoldDB" id="A0AAJ5BIG5"/>
<feature type="region of interest" description="Disordered" evidence="1">
    <location>
        <begin position="27"/>
        <end position="71"/>
    </location>
</feature>
<evidence type="ECO:0008006" key="5">
    <source>
        <dbReference type="Google" id="ProtNLM"/>
    </source>
</evidence>
<feature type="compositionally biased region" description="Polar residues" evidence="1">
    <location>
        <begin position="57"/>
        <end position="71"/>
    </location>
</feature>
<feature type="signal peptide" evidence="2">
    <location>
        <begin position="1"/>
        <end position="21"/>
    </location>
</feature>
<evidence type="ECO:0000256" key="1">
    <source>
        <dbReference type="SAM" id="MobiDB-lite"/>
    </source>
</evidence>
<evidence type="ECO:0000313" key="4">
    <source>
        <dbReference type="Proteomes" id="UP000226420"/>
    </source>
</evidence>
<gene>
    <name evidence="3" type="ORF">SAMN02745723_11417</name>
</gene>
<proteinExistence type="predicted"/>
<evidence type="ECO:0000313" key="3">
    <source>
        <dbReference type="EMBL" id="SFD34153.1"/>
    </source>
</evidence>
<organism evidence="3 4">
    <name type="scientific">Pragia fontium DSM 5563 = ATCC 49100</name>
    <dbReference type="NCBI Taxonomy" id="1122977"/>
    <lineage>
        <taxon>Bacteria</taxon>
        <taxon>Pseudomonadati</taxon>
        <taxon>Pseudomonadota</taxon>
        <taxon>Gammaproteobacteria</taxon>
        <taxon>Enterobacterales</taxon>
        <taxon>Budviciaceae</taxon>
        <taxon>Pragia</taxon>
    </lineage>
</organism>
<dbReference type="RefSeq" id="WP_047782394.1">
    <property type="nucleotide sequence ID" value="NZ_FOLW01000014.1"/>
</dbReference>
<keyword evidence="2" id="KW-0732">Signal</keyword>
<dbReference type="EMBL" id="FOLW01000014">
    <property type="protein sequence ID" value="SFD34153.1"/>
    <property type="molecule type" value="Genomic_DNA"/>
</dbReference>
<name>A0AAJ5BIG5_9GAMM</name>
<dbReference type="InterPro" id="IPR024291">
    <property type="entry name" value="DUF3829"/>
</dbReference>
<reference evidence="3 4" key="1">
    <citation type="submission" date="2016-10" db="EMBL/GenBank/DDBJ databases">
        <authorList>
            <person name="Varghese N."/>
            <person name="Submissions S."/>
        </authorList>
    </citation>
    <scope>NUCLEOTIDE SEQUENCE [LARGE SCALE GENOMIC DNA]</scope>
    <source>
        <strain evidence="3 4">DSM 5563</strain>
    </source>
</reference>
<accession>A0AAJ5BIG5</accession>